<dbReference type="CDD" id="cd02440">
    <property type="entry name" value="AdoMet_MTases"/>
    <property type="match status" value="1"/>
</dbReference>
<proteinExistence type="predicted"/>
<gene>
    <name evidence="2" type="ORF">FB458_2031</name>
</gene>
<keyword evidence="2" id="KW-0808">Transferase</keyword>
<evidence type="ECO:0000313" key="3">
    <source>
        <dbReference type="Proteomes" id="UP000317893"/>
    </source>
</evidence>
<keyword evidence="2" id="KW-0489">Methyltransferase</keyword>
<dbReference type="InterPro" id="IPR029063">
    <property type="entry name" value="SAM-dependent_MTases_sf"/>
</dbReference>
<dbReference type="Gene3D" id="3.40.50.150">
    <property type="entry name" value="Vaccinia Virus protein VP39"/>
    <property type="match status" value="1"/>
</dbReference>
<reference evidence="2 3" key="1">
    <citation type="submission" date="2019-06" db="EMBL/GenBank/DDBJ databases">
        <title>Sequencing the genomes of 1000 actinobacteria strains.</title>
        <authorList>
            <person name="Klenk H.-P."/>
        </authorList>
    </citation>
    <scope>NUCLEOTIDE SEQUENCE [LARGE SCALE GENOMIC DNA]</scope>
    <source>
        <strain evidence="2 3">DSM 18607</strain>
    </source>
</reference>
<protein>
    <submittedName>
        <fullName evidence="2">Ubiquinone/menaquinone biosynthesis C-methylase UbiE</fullName>
    </submittedName>
</protein>
<comment type="caution">
    <text evidence="2">The sequence shown here is derived from an EMBL/GenBank/DDBJ whole genome shotgun (WGS) entry which is preliminary data.</text>
</comment>
<dbReference type="EMBL" id="VFMN01000001">
    <property type="protein sequence ID" value="TQJ08930.1"/>
    <property type="molecule type" value="Genomic_DNA"/>
</dbReference>
<name>A0A542E0Q8_9MICO</name>
<dbReference type="InterPro" id="IPR025714">
    <property type="entry name" value="Methyltranfer_dom"/>
</dbReference>
<dbReference type="RefSeq" id="WP_141848379.1">
    <property type="nucleotide sequence ID" value="NZ_BAAAPR010000005.1"/>
</dbReference>
<dbReference type="Proteomes" id="UP000317893">
    <property type="component" value="Unassembled WGS sequence"/>
</dbReference>
<dbReference type="AlphaFoldDB" id="A0A542E0Q8"/>
<organism evidence="2 3">
    <name type="scientific">Lapillicoccus jejuensis</name>
    <dbReference type="NCBI Taxonomy" id="402171"/>
    <lineage>
        <taxon>Bacteria</taxon>
        <taxon>Bacillati</taxon>
        <taxon>Actinomycetota</taxon>
        <taxon>Actinomycetes</taxon>
        <taxon>Micrococcales</taxon>
        <taxon>Intrasporangiaceae</taxon>
        <taxon>Lapillicoccus</taxon>
    </lineage>
</organism>
<dbReference type="GO" id="GO:0032259">
    <property type="term" value="P:methylation"/>
    <property type="evidence" value="ECO:0007669"/>
    <property type="project" value="UniProtKB-KW"/>
</dbReference>
<feature type="domain" description="Methyltransferase" evidence="1">
    <location>
        <begin position="35"/>
        <end position="157"/>
    </location>
</feature>
<keyword evidence="2" id="KW-0830">Ubiquinone</keyword>
<sequence>MPDTYSHGHHESVLRSHTWRTAENSAGYLLPHLGAGMDVLDVGCGPGTITLDLARHVAPGGRVVGLEPVEAPLEVARGHAADRGDDVSLAVEWVVGDVYALEVPDATYDVVHAHQVLQHLTDPVAALREMRRVSKPGGLVAVRDADYAAMVWHPRDPRLDRWLEVYEAVARGNDAEPDAARHLLSWAHAAGFEDVTCTASTWCYAGETDRTWWGGLWADRIRHSSVAEQAVARGIATPDELEQIAGGWRAWSADPDGWFAVVNGELLARV</sequence>
<accession>A0A542E0Q8</accession>
<evidence type="ECO:0000259" key="1">
    <source>
        <dbReference type="Pfam" id="PF13847"/>
    </source>
</evidence>
<dbReference type="PANTHER" id="PTHR43591:SF24">
    <property type="entry name" value="2-METHOXY-6-POLYPRENYL-1,4-BENZOQUINOL METHYLASE, MITOCHONDRIAL"/>
    <property type="match status" value="1"/>
</dbReference>
<keyword evidence="3" id="KW-1185">Reference proteome</keyword>
<dbReference type="PANTHER" id="PTHR43591">
    <property type="entry name" value="METHYLTRANSFERASE"/>
    <property type="match status" value="1"/>
</dbReference>
<dbReference type="SUPFAM" id="SSF53335">
    <property type="entry name" value="S-adenosyl-L-methionine-dependent methyltransferases"/>
    <property type="match status" value="1"/>
</dbReference>
<evidence type="ECO:0000313" key="2">
    <source>
        <dbReference type="EMBL" id="TQJ08930.1"/>
    </source>
</evidence>
<dbReference type="GO" id="GO:0008168">
    <property type="term" value="F:methyltransferase activity"/>
    <property type="evidence" value="ECO:0007669"/>
    <property type="project" value="UniProtKB-KW"/>
</dbReference>
<dbReference type="OrthoDB" id="9795634at2"/>
<dbReference type="Pfam" id="PF13847">
    <property type="entry name" value="Methyltransf_31"/>
    <property type="match status" value="1"/>
</dbReference>